<dbReference type="EMBL" id="CP029487">
    <property type="protein sequence ID" value="QCT70647.1"/>
    <property type="molecule type" value="Genomic_DNA"/>
</dbReference>
<feature type="domain" description="HPr" evidence="9">
    <location>
        <begin position="1"/>
        <end position="91"/>
    </location>
</feature>
<dbReference type="SUPFAM" id="SSF55594">
    <property type="entry name" value="HPr-like"/>
    <property type="match status" value="1"/>
</dbReference>
<name>A0A2A5TA63_EUBML</name>
<dbReference type="KEGG" id="emt:CPZ25_004670"/>
<keyword evidence="5" id="KW-0963">Cytoplasm</keyword>
<evidence type="ECO:0000313" key="10">
    <source>
        <dbReference type="EMBL" id="QCT70647.1"/>
    </source>
</evidence>
<dbReference type="InterPro" id="IPR035895">
    <property type="entry name" value="HPr-like_sf"/>
</dbReference>
<dbReference type="GO" id="GO:0005737">
    <property type="term" value="C:cytoplasm"/>
    <property type="evidence" value="ECO:0007669"/>
    <property type="project" value="UniProtKB-SubCell"/>
</dbReference>
<organism evidence="10 11">
    <name type="scientific">Eubacterium maltosivorans</name>
    <dbReference type="NCBI Taxonomy" id="2041044"/>
    <lineage>
        <taxon>Bacteria</taxon>
        <taxon>Bacillati</taxon>
        <taxon>Bacillota</taxon>
        <taxon>Clostridia</taxon>
        <taxon>Eubacteriales</taxon>
        <taxon>Eubacteriaceae</taxon>
        <taxon>Eubacterium</taxon>
    </lineage>
</organism>
<dbReference type="InterPro" id="IPR001020">
    <property type="entry name" value="PTS_HPr_His_P_site"/>
</dbReference>
<evidence type="ECO:0000256" key="5">
    <source>
        <dbReference type="ARBA" id="ARBA00022490"/>
    </source>
</evidence>
<keyword evidence="11" id="KW-1185">Reference proteome</keyword>
<dbReference type="AlphaFoldDB" id="A0A2A5TA63"/>
<keyword evidence="7" id="KW-0598">Phosphotransferase system</keyword>
<evidence type="ECO:0000256" key="2">
    <source>
        <dbReference type="ARBA" id="ARBA00004496"/>
    </source>
</evidence>
<dbReference type="PANTHER" id="PTHR33705:SF1">
    <property type="entry name" value="PHOSPHOCARRIER PROTEIN HPR"/>
    <property type="match status" value="1"/>
</dbReference>
<dbReference type="PROSITE" id="PS00589">
    <property type="entry name" value="PTS_HPR_SER"/>
    <property type="match status" value="1"/>
</dbReference>
<evidence type="ECO:0000259" key="9">
    <source>
        <dbReference type="PROSITE" id="PS51350"/>
    </source>
</evidence>
<dbReference type="Proteomes" id="UP000218387">
    <property type="component" value="Chromosome"/>
</dbReference>
<dbReference type="PANTHER" id="PTHR33705">
    <property type="entry name" value="PHOSPHOCARRIER PROTEIN HPR"/>
    <property type="match status" value="1"/>
</dbReference>
<evidence type="ECO:0000256" key="3">
    <source>
        <dbReference type="ARBA" id="ARBA00020422"/>
    </source>
</evidence>
<dbReference type="PRINTS" id="PR00107">
    <property type="entry name" value="PHOSPHOCPHPR"/>
</dbReference>
<dbReference type="PROSITE" id="PS00369">
    <property type="entry name" value="PTS_HPR_HIS"/>
    <property type="match status" value="1"/>
</dbReference>
<dbReference type="PROSITE" id="PS51350">
    <property type="entry name" value="PTS_HPR_DOM"/>
    <property type="match status" value="1"/>
</dbReference>
<protein>
    <recommendedName>
        <fullName evidence="3">Phosphocarrier protein HPr</fullName>
    </recommendedName>
    <alternativeName>
        <fullName evidence="8">Histidine-containing protein</fullName>
    </alternativeName>
</protein>
<evidence type="ECO:0000256" key="4">
    <source>
        <dbReference type="ARBA" id="ARBA00022448"/>
    </source>
</evidence>
<proteinExistence type="predicted"/>
<sequence length="91" mass="9596">MYTQKLTVVNPTGLHARPAAEFCKVAGSYQSKIMLKRLGANEKEGNGKSVIAVMAMGLPKGCEIEISAEGEDENAAVEALAELVRGGFGEI</sequence>
<evidence type="ECO:0000256" key="1">
    <source>
        <dbReference type="ARBA" id="ARBA00003681"/>
    </source>
</evidence>
<dbReference type="CDD" id="cd00367">
    <property type="entry name" value="PTS-HPr_like"/>
    <property type="match status" value="1"/>
</dbReference>
<dbReference type="GO" id="GO:0009401">
    <property type="term" value="P:phosphoenolpyruvate-dependent sugar phosphotransferase system"/>
    <property type="evidence" value="ECO:0007669"/>
    <property type="project" value="UniProtKB-KW"/>
</dbReference>
<evidence type="ECO:0000256" key="8">
    <source>
        <dbReference type="ARBA" id="ARBA00033055"/>
    </source>
</evidence>
<dbReference type="InterPro" id="IPR002114">
    <property type="entry name" value="PTS_HPr_Ser_P_site"/>
</dbReference>
<dbReference type="RefSeq" id="WP_058694290.1">
    <property type="nucleotide sequence ID" value="NZ_CP029487.1"/>
</dbReference>
<evidence type="ECO:0000313" key="11">
    <source>
        <dbReference type="Proteomes" id="UP000218387"/>
    </source>
</evidence>
<dbReference type="NCBIfam" id="TIGR01003">
    <property type="entry name" value="PTS_HPr_family"/>
    <property type="match status" value="1"/>
</dbReference>
<evidence type="ECO:0000256" key="6">
    <source>
        <dbReference type="ARBA" id="ARBA00022597"/>
    </source>
</evidence>
<evidence type="ECO:0000256" key="7">
    <source>
        <dbReference type="ARBA" id="ARBA00022683"/>
    </source>
</evidence>
<keyword evidence="6" id="KW-0762">Sugar transport</keyword>
<dbReference type="InterPro" id="IPR050399">
    <property type="entry name" value="HPr"/>
</dbReference>
<comment type="subcellular location">
    <subcellularLocation>
        <location evidence="2">Cytoplasm</location>
    </subcellularLocation>
</comment>
<keyword evidence="4" id="KW-0813">Transport</keyword>
<dbReference type="Gene3D" id="3.30.1340.10">
    <property type="entry name" value="HPr-like"/>
    <property type="match status" value="1"/>
</dbReference>
<gene>
    <name evidence="10" type="ORF">CPZ25_004670</name>
</gene>
<dbReference type="Pfam" id="PF00381">
    <property type="entry name" value="PTS-HPr"/>
    <property type="match status" value="1"/>
</dbReference>
<dbReference type="InterPro" id="IPR000032">
    <property type="entry name" value="HPr-like"/>
</dbReference>
<accession>A0A2A5TA63</accession>
<reference evidence="10 11" key="1">
    <citation type="submission" date="2018-05" db="EMBL/GenBank/DDBJ databases">
        <title>Genome comparison of Eubacterium sp.</title>
        <authorList>
            <person name="Feng Y."/>
            <person name="Sanchez-Andrea I."/>
            <person name="Stams A.J.M."/>
            <person name="De Vos W.M."/>
        </authorList>
    </citation>
    <scope>NUCLEOTIDE SEQUENCE [LARGE SCALE GENOMIC DNA]</scope>
    <source>
        <strain evidence="10 11">YI</strain>
    </source>
</reference>
<comment type="function">
    <text evidence="1">General (non sugar-specific) component of the phosphoenolpyruvate-dependent sugar phosphotransferase system (sugar PTS). This major carbohydrate active-transport system catalyzes the phosphorylation of incoming sugar substrates concomitantly with their translocation across the cell membrane. The phosphoryl group from phosphoenolpyruvate (PEP) is transferred to the phosphoryl carrier protein HPr by enzyme I. Phospho-HPr then transfers it to the PTS EIIA domain.</text>
</comment>